<dbReference type="Pfam" id="PF01520">
    <property type="entry name" value="Amidase_3"/>
    <property type="match status" value="1"/>
</dbReference>
<keyword evidence="1" id="KW-0378">Hydrolase</keyword>
<comment type="caution">
    <text evidence="5">The sequence shown here is derived from an EMBL/GenBank/DDBJ whole genome shotgun (WGS) entry which is preliminary data.</text>
</comment>
<keyword evidence="3" id="KW-0732">Signal</keyword>
<dbReference type="OrthoDB" id="9806267at2"/>
<dbReference type="PROSITE" id="PS51781">
    <property type="entry name" value="SH3B"/>
    <property type="match status" value="4"/>
</dbReference>
<dbReference type="Proteomes" id="UP000310541">
    <property type="component" value="Unassembled WGS sequence"/>
</dbReference>
<reference evidence="5 6" key="1">
    <citation type="submission" date="2019-04" db="EMBL/GenBank/DDBJ databases">
        <title>Genome sequence of Bacillus hwajinpoensis strain Y2.</title>
        <authorList>
            <person name="Fair J.L."/>
            <person name="Maclea K.S."/>
        </authorList>
    </citation>
    <scope>NUCLEOTIDE SEQUENCE [LARGE SCALE GENOMIC DNA]</scope>
    <source>
        <strain evidence="5 6">Y2</strain>
    </source>
</reference>
<evidence type="ECO:0000259" key="4">
    <source>
        <dbReference type="PROSITE" id="PS51781"/>
    </source>
</evidence>
<organism evidence="5 6">
    <name type="scientific">Guptibacillus hwajinpoensis</name>
    <dbReference type="NCBI Taxonomy" id="208199"/>
    <lineage>
        <taxon>Bacteria</taxon>
        <taxon>Bacillati</taxon>
        <taxon>Bacillota</taxon>
        <taxon>Bacilli</taxon>
        <taxon>Bacillales</taxon>
        <taxon>Guptibacillaceae</taxon>
        <taxon>Guptibacillus</taxon>
    </lineage>
</organism>
<dbReference type="InterPro" id="IPR017293">
    <property type="entry name" value="N-acetylmuramoyl-L-ala_amidase"/>
</dbReference>
<evidence type="ECO:0000313" key="5">
    <source>
        <dbReference type="EMBL" id="TKD70251.1"/>
    </source>
</evidence>
<dbReference type="GO" id="GO:0008745">
    <property type="term" value="F:N-acetylmuramoyl-L-alanine amidase activity"/>
    <property type="evidence" value="ECO:0007669"/>
    <property type="project" value="InterPro"/>
</dbReference>
<dbReference type="InterPro" id="IPR003646">
    <property type="entry name" value="SH3-like_bac-type"/>
</dbReference>
<accession>A0A4U1MHP2</accession>
<dbReference type="CDD" id="cd02696">
    <property type="entry name" value="MurNAc-LAA"/>
    <property type="match status" value="1"/>
</dbReference>
<protein>
    <recommendedName>
        <fullName evidence="4">SH3b domain-containing protein</fullName>
    </recommendedName>
</protein>
<dbReference type="PIRSF" id="PIRSF037846">
    <property type="entry name" value="Autolysin_YrvJ_prd"/>
    <property type="match status" value="1"/>
</dbReference>
<dbReference type="InterPro" id="IPR050695">
    <property type="entry name" value="N-acetylmuramoyl_amidase_3"/>
</dbReference>
<dbReference type="PANTHER" id="PTHR30404">
    <property type="entry name" value="N-ACETYLMURAMOYL-L-ALANINE AMIDASE"/>
    <property type="match status" value="1"/>
</dbReference>
<evidence type="ECO:0000313" key="6">
    <source>
        <dbReference type="Proteomes" id="UP000310541"/>
    </source>
</evidence>
<name>A0A4U1MHP2_9BACL</name>
<feature type="signal peptide" evidence="3">
    <location>
        <begin position="1"/>
        <end position="21"/>
    </location>
</feature>
<feature type="domain" description="SH3b" evidence="4">
    <location>
        <begin position="230"/>
        <end position="292"/>
    </location>
</feature>
<evidence type="ECO:0000256" key="3">
    <source>
        <dbReference type="SAM" id="SignalP"/>
    </source>
</evidence>
<dbReference type="GO" id="GO:0071555">
    <property type="term" value="P:cell wall organization"/>
    <property type="evidence" value="ECO:0007669"/>
    <property type="project" value="UniProtKB-KW"/>
</dbReference>
<dbReference type="SMART" id="SM00646">
    <property type="entry name" value="Ami_3"/>
    <property type="match status" value="1"/>
</dbReference>
<dbReference type="EMBL" id="SWFM01000003">
    <property type="protein sequence ID" value="TKD70251.1"/>
    <property type="molecule type" value="Genomic_DNA"/>
</dbReference>
<dbReference type="AlphaFoldDB" id="A0A4U1MHP2"/>
<dbReference type="GO" id="GO:0030288">
    <property type="term" value="C:outer membrane-bounded periplasmic space"/>
    <property type="evidence" value="ECO:0007669"/>
    <property type="project" value="TreeGrafter"/>
</dbReference>
<keyword evidence="2" id="KW-0961">Cell wall biogenesis/degradation</keyword>
<feature type="domain" description="SH3b" evidence="4">
    <location>
        <begin position="91"/>
        <end position="152"/>
    </location>
</feature>
<sequence>MKSYPVLILLFIILFTLPSVASAEKMADFNQTVNVRSAPTLSSSVITQVHQDDSHPILEEDGEWIKIKLDSDKVGWVARRLVTVTIEDDSAKTIESTVSDLQVRAGPGKEFTVLGSIDLSTKWNVVKTEKDWIAIDYNGQEGWVASWLVNSTNESNQGKSSPTTKEVQARILNVREAPGMDNRIISQLPSGSVVEEVKKENDWSFIRYENGQTGWVDNSFLKETQKSGISGYATILYQATNLRSGPGLEHGVIAQASLHEKYQIVTKEGQWYQVALHDGMSAYVAEWVVSTASQLSTKQNLNSKETVVLDAGHGGNDSGAQGITTFEKILTLRTTSTIAEKLKSAGVRVILTRDSDTYISLGERTTISEQYNADAFVSIHFDSTVDPTANGTTTYYYEQSDMSLASAIHNKIGDDTSLRDRGIRFGNYYVLRNNRQPSVLLELGFLSNPWEEQLVNRIDYQAEITTEIADGILSFLQ</sequence>
<evidence type="ECO:0000256" key="1">
    <source>
        <dbReference type="ARBA" id="ARBA00022801"/>
    </source>
</evidence>
<feature type="domain" description="SH3b" evidence="4">
    <location>
        <begin position="20"/>
        <end position="86"/>
    </location>
</feature>
<feature type="domain" description="SH3b" evidence="4">
    <location>
        <begin position="162"/>
        <end position="225"/>
    </location>
</feature>
<gene>
    <name evidence="5" type="ORF">FBF83_13500</name>
</gene>
<dbReference type="PANTHER" id="PTHR30404:SF7">
    <property type="entry name" value="CELL WALL AMIDASE LYTH-RELATED"/>
    <property type="match status" value="1"/>
</dbReference>
<dbReference type="GO" id="GO:0009253">
    <property type="term" value="P:peptidoglycan catabolic process"/>
    <property type="evidence" value="ECO:0007669"/>
    <property type="project" value="InterPro"/>
</dbReference>
<dbReference type="Gene3D" id="2.30.30.40">
    <property type="entry name" value="SH3 Domains"/>
    <property type="match status" value="4"/>
</dbReference>
<evidence type="ECO:0000256" key="2">
    <source>
        <dbReference type="ARBA" id="ARBA00023316"/>
    </source>
</evidence>
<feature type="chain" id="PRO_5038619419" description="SH3b domain-containing protein" evidence="3">
    <location>
        <begin position="22"/>
        <end position="477"/>
    </location>
</feature>
<proteinExistence type="predicted"/>
<dbReference type="RefSeq" id="WP_136947662.1">
    <property type="nucleotide sequence ID" value="NZ_SWFM01000003.1"/>
</dbReference>
<dbReference type="SMART" id="SM00287">
    <property type="entry name" value="SH3b"/>
    <property type="match status" value="4"/>
</dbReference>
<dbReference type="SUPFAM" id="SSF53187">
    <property type="entry name" value="Zn-dependent exopeptidases"/>
    <property type="match status" value="1"/>
</dbReference>
<dbReference type="InterPro" id="IPR002508">
    <property type="entry name" value="MurNAc-LAA_cat"/>
</dbReference>
<dbReference type="Gene3D" id="3.40.630.40">
    <property type="entry name" value="Zn-dependent exopeptidases"/>
    <property type="match status" value="1"/>
</dbReference>
<dbReference type="Pfam" id="PF08239">
    <property type="entry name" value="SH3_3"/>
    <property type="match status" value="4"/>
</dbReference>